<proteinExistence type="predicted"/>
<dbReference type="Pfam" id="PF08013">
    <property type="entry name" value="GatZ_KbaZ-like"/>
    <property type="match status" value="1"/>
</dbReference>
<reference evidence="2" key="2">
    <citation type="journal article" date="2014" name="ISME J.">
        <title>Microbial stratification in low pH oxic and suboxic macroscopic growths along an acid mine drainage.</title>
        <authorList>
            <person name="Mendez-Garcia C."/>
            <person name="Mesa V."/>
            <person name="Sprenger R.R."/>
            <person name="Richter M."/>
            <person name="Diez M.S."/>
            <person name="Solano J."/>
            <person name="Bargiela R."/>
            <person name="Golyshina O.V."/>
            <person name="Manteca A."/>
            <person name="Ramos J.L."/>
            <person name="Gallego J.R."/>
            <person name="Llorente I."/>
            <person name="Martins Dos Santos V.A."/>
            <person name="Jensen O.N."/>
            <person name="Pelaez A.I."/>
            <person name="Sanchez J."/>
            <person name="Ferrer M."/>
        </authorList>
    </citation>
    <scope>NUCLEOTIDE SEQUENCE</scope>
</reference>
<keyword evidence="2" id="KW-0418">Kinase</keyword>
<dbReference type="InterPro" id="IPR012062">
    <property type="entry name" value="GatZ/KbaZ-like"/>
</dbReference>
<dbReference type="SUPFAM" id="SSF51569">
    <property type="entry name" value="Aldolase"/>
    <property type="match status" value="1"/>
</dbReference>
<dbReference type="PANTHER" id="PTHR32502">
    <property type="entry name" value="N-ACETYLGALACTOSAMINE PERMEASE II COMPONENT-RELATED"/>
    <property type="match status" value="1"/>
</dbReference>
<keyword evidence="2" id="KW-0808">Transferase</keyword>
<evidence type="ECO:0000313" key="2">
    <source>
        <dbReference type="EMBL" id="EQD36412.1"/>
    </source>
</evidence>
<sequence>MIRELSAVIARNRAGSCEVVPSVCSTQTDVLTASLLLARERHALILVEATSNQVNQFGGYTGMTPGDFASRLAALAERLGVDRTQVVLGGDHLGPQVWRHESGAVAMRAARDMVRAYVRAGFRKIHLDCSEACVDDPRPLPQALSAERAAQLAAECEAALPDPRALAYVIGTEVPRPGGALGDESVLRPTRPQDALEVIQLQSGGVWALRAGSVGAGGGPGGAA</sequence>
<dbReference type="InterPro" id="IPR013785">
    <property type="entry name" value="Aldolase_TIM"/>
</dbReference>
<name>T0YWS4_9ZZZZ</name>
<dbReference type="AlphaFoldDB" id="T0YWS4"/>
<accession>T0YWS4</accession>
<dbReference type="Gene3D" id="3.20.20.70">
    <property type="entry name" value="Aldolase class I"/>
    <property type="match status" value="1"/>
</dbReference>
<comment type="pathway">
    <text evidence="1">Carbohydrate metabolism.</text>
</comment>
<dbReference type="PANTHER" id="PTHR32502:SF2">
    <property type="entry name" value="D-TAGATOSE-1,6-BISPHOSPHATE ALDOLASE SUBUNIT KBAZ"/>
    <property type="match status" value="1"/>
</dbReference>
<feature type="non-terminal residue" evidence="2">
    <location>
        <position position="224"/>
    </location>
</feature>
<comment type="caution">
    <text evidence="2">The sequence shown here is derived from an EMBL/GenBank/DDBJ whole genome shotgun (WGS) entry which is preliminary data.</text>
</comment>
<dbReference type="GO" id="GO:0009401">
    <property type="term" value="P:phosphoenolpyruvate-dependent sugar phosphotransferase system"/>
    <property type="evidence" value="ECO:0007669"/>
    <property type="project" value="TreeGrafter"/>
</dbReference>
<dbReference type="EMBL" id="AUZX01013179">
    <property type="protein sequence ID" value="EQD36412.1"/>
    <property type="molecule type" value="Genomic_DNA"/>
</dbReference>
<dbReference type="GO" id="GO:0005975">
    <property type="term" value="P:carbohydrate metabolic process"/>
    <property type="evidence" value="ECO:0007669"/>
    <property type="project" value="InterPro"/>
</dbReference>
<evidence type="ECO:0000256" key="1">
    <source>
        <dbReference type="ARBA" id="ARBA00005007"/>
    </source>
</evidence>
<protein>
    <submittedName>
        <fullName evidence="2">Tagatose 6-phosphate kinase</fullName>
    </submittedName>
</protein>
<dbReference type="GO" id="GO:0016301">
    <property type="term" value="F:kinase activity"/>
    <property type="evidence" value="ECO:0007669"/>
    <property type="project" value="UniProtKB-KW"/>
</dbReference>
<dbReference type="GO" id="GO:0005886">
    <property type="term" value="C:plasma membrane"/>
    <property type="evidence" value="ECO:0007669"/>
    <property type="project" value="TreeGrafter"/>
</dbReference>
<dbReference type="InterPro" id="IPR050303">
    <property type="entry name" value="GatZ_KbaZ_carbometab"/>
</dbReference>
<gene>
    <name evidence="2" type="ORF">B1A_17897</name>
</gene>
<reference evidence="2" key="1">
    <citation type="submission" date="2013-08" db="EMBL/GenBank/DDBJ databases">
        <authorList>
            <person name="Mendez C."/>
            <person name="Richter M."/>
            <person name="Ferrer M."/>
            <person name="Sanchez J."/>
        </authorList>
    </citation>
    <scope>NUCLEOTIDE SEQUENCE</scope>
</reference>
<organism evidence="2">
    <name type="scientific">mine drainage metagenome</name>
    <dbReference type="NCBI Taxonomy" id="410659"/>
    <lineage>
        <taxon>unclassified sequences</taxon>
        <taxon>metagenomes</taxon>
        <taxon>ecological metagenomes</taxon>
    </lineage>
</organism>